<dbReference type="AlphaFoldDB" id="A0A3P7MHR2"/>
<dbReference type="EMBL" id="UYRU01073000">
    <property type="protein sequence ID" value="VDN22937.1"/>
    <property type="molecule type" value="Genomic_DNA"/>
</dbReference>
<dbReference type="Gene3D" id="2.60.40.10">
    <property type="entry name" value="Immunoglobulins"/>
    <property type="match status" value="1"/>
</dbReference>
<dbReference type="InterPro" id="IPR013783">
    <property type="entry name" value="Ig-like_fold"/>
</dbReference>
<protein>
    <recommendedName>
        <fullName evidence="3">Fibronectin type-III domain-containing protein</fullName>
    </recommendedName>
</protein>
<evidence type="ECO:0000313" key="1">
    <source>
        <dbReference type="EMBL" id="VDN22937.1"/>
    </source>
</evidence>
<name>A0A3P7MHR2_DIBLA</name>
<reference evidence="1 2" key="1">
    <citation type="submission" date="2018-11" db="EMBL/GenBank/DDBJ databases">
        <authorList>
            <consortium name="Pathogen Informatics"/>
        </authorList>
    </citation>
    <scope>NUCLEOTIDE SEQUENCE [LARGE SCALE GENOMIC DNA]</scope>
</reference>
<proteinExistence type="predicted"/>
<dbReference type="SUPFAM" id="SSF49265">
    <property type="entry name" value="Fibronectin type III"/>
    <property type="match status" value="1"/>
</dbReference>
<gene>
    <name evidence="1" type="ORF">DILT_LOCUS14159</name>
</gene>
<dbReference type="OrthoDB" id="6284976at2759"/>
<organism evidence="1 2">
    <name type="scientific">Dibothriocephalus latus</name>
    <name type="common">Fish tapeworm</name>
    <name type="synonym">Diphyllobothrium latum</name>
    <dbReference type="NCBI Taxonomy" id="60516"/>
    <lineage>
        <taxon>Eukaryota</taxon>
        <taxon>Metazoa</taxon>
        <taxon>Spiralia</taxon>
        <taxon>Lophotrochozoa</taxon>
        <taxon>Platyhelminthes</taxon>
        <taxon>Cestoda</taxon>
        <taxon>Eucestoda</taxon>
        <taxon>Diphyllobothriidea</taxon>
        <taxon>Diphyllobothriidae</taxon>
        <taxon>Dibothriocephalus</taxon>
    </lineage>
</organism>
<keyword evidence="2" id="KW-1185">Reference proteome</keyword>
<sequence length="85" mass="9403">MAPCPSCNLGAQYLLTVSSKTYKERYKTDKKEFTLSGLKPSTYYNFTVQPIMKNGKPVPAVAFASTKTLPPGTSTFHPHVVTYLL</sequence>
<dbReference type="Proteomes" id="UP000281553">
    <property type="component" value="Unassembled WGS sequence"/>
</dbReference>
<evidence type="ECO:0000313" key="2">
    <source>
        <dbReference type="Proteomes" id="UP000281553"/>
    </source>
</evidence>
<dbReference type="InterPro" id="IPR036116">
    <property type="entry name" value="FN3_sf"/>
</dbReference>
<evidence type="ECO:0008006" key="3">
    <source>
        <dbReference type="Google" id="ProtNLM"/>
    </source>
</evidence>
<accession>A0A3P7MHR2</accession>